<keyword evidence="3" id="KW-1185">Reference proteome</keyword>
<proteinExistence type="predicted"/>
<evidence type="ECO:0000313" key="3">
    <source>
        <dbReference type="Proteomes" id="UP000215441"/>
    </source>
</evidence>
<dbReference type="OrthoDB" id="9812802at2"/>
<gene>
    <name evidence="2" type="ORF">CBY09_04895</name>
</gene>
<keyword evidence="1" id="KW-1133">Transmembrane helix</keyword>
<feature type="transmembrane region" description="Helical" evidence="1">
    <location>
        <begin position="12"/>
        <end position="28"/>
    </location>
</feature>
<comment type="caution">
    <text evidence="2">The sequence shown here is derived from an EMBL/GenBank/DDBJ whole genome shotgun (WGS) entry which is preliminary data.</text>
</comment>
<accession>A0A235EQ37</accession>
<reference evidence="2 3" key="1">
    <citation type="submission" date="2017-07" db="EMBL/GenBank/DDBJ databases">
        <title>Acidovorax KNDSW TSA 6 genome sequence and assembly.</title>
        <authorList>
            <person name="Mayilraj S."/>
        </authorList>
    </citation>
    <scope>NUCLEOTIDE SEQUENCE [LARGE SCALE GENOMIC DNA]</scope>
    <source>
        <strain evidence="2 3">KNDSW-TSA6</strain>
    </source>
</reference>
<evidence type="ECO:0000313" key="2">
    <source>
        <dbReference type="EMBL" id="OYD51168.1"/>
    </source>
</evidence>
<organism evidence="2 3">
    <name type="scientific">Acidovorax kalamii</name>
    <dbReference type="NCBI Taxonomy" id="2004485"/>
    <lineage>
        <taxon>Bacteria</taxon>
        <taxon>Pseudomonadati</taxon>
        <taxon>Pseudomonadota</taxon>
        <taxon>Betaproteobacteria</taxon>
        <taxon>Burkholderiales</taxon>
        <taxon>Comamonadaceae</taxon>
        <taxon>Acidovorax</taxon>
    </lineage>
</organism>
<sequence length="81" mass="8839">MSAGVGIRRFHRWVSMAFTLTVIANFVARGMGPGNPPDWVTYAPLPPLALLLLTGLYLFVQPYLRRPAARRAPGAPVLPPV</sequence>
<keyword evidence="1" id="KW-0812">Transmembrane</keyword>
<dbReference type="Proteomes" id="UP000215441">
    <property type="component" value="Unassembled WGS sequence"/>
</dbReference>
<evidence type="ECO:0000256" key="1">
    <source>
        <dbReference type="SAM" id="Phobius"/>
    </source>
</evidence>
<dbReference type="AlphaFoldDB" id="A0A235EQ37"/>
<feature type="transmembrane region" description="Helical" evidence="1">
    <location>
        <begin position="40"/>
        <end position="60"/>
    </location>
</feature>
<protein>
    <submittedName>
        <fullName evidence="2">Uncharacterized protein</fullName>
    </submittedName>
</protein>
<dbReference type="RefSeq" id="WP_094286968.1">
    <property type="nucleotide sequence ID" value="NZ_NOIG01000004.1"/>
</dbReference>
<name>A0A235EQ37_9BURK</name>
<dbReference type="EMBL" id="NOIG01000004">
    <property type="protein sequence ID" value="OYD51168.1"/>
    <property type="molecule type" value="Genomic_DNA"/>
</dbReference>
<keyword evidence="1" id="KW-0472">Membrane</keyword>